<dbReference type="Pfam" id="PF00440">
    <property type="entry name" value="TetR_N"/>
    <property type="match status" value="1"/>
</dbReference>
<keyword evidence="6" id="KW-1185">Reference proteome</keyword>
<evidence type="ECO:0000256" key="2">
    <source>
        <dbReference type="PROSITE-ProRule" id="PRU00335"/>
    </source>
</evidence>
<dbReference type="RefSeq" id="WP_107939629.1">
    <property type="nucleotide sequence ID" value="NZ_QANS01000002.1"/>
</dbReference>
<dbReference type="SUPFAM" id="SSF46689">
    <property type="entry name" value="Homeodomain-like"/>
    <property type="match status" value="1"/>
</dbReference>
<dbReference type="Gene3D" id="1.10.10.60">
    <property type="entry name" value="Homeodomain-like"/>
    <property type="match status" value="1"/>
</dbReference>
<dbReference type="InterPro" id="IPR009057">
    <property type="entry name" value="Homeodomain-like_sf"/>
</dbReference>
<dbReference type="OrthoDB" id="8617654at2"/>
<dbReference type="AlphaFoldDB" id="A0A2T5MIL9"/>
<dbReference type="GO" id="GO:0003677">
    <property type="term" value="F:DNA binding"/>
    <property type="evidence" value="ECO:0007669"/>
    <property type="project" value="UniProtKB-UniRule"/>
</dbReference>
<dbReference type="InterPro" id="IPR050692">
    <property type="entry name" value="HTH_transcr_repressor_FabR"/>
</dbReference>
<reference evidence="5 6" key="1">
    <citation type="submission" date="2018-04" db="EMBL/GenBank/DDBJ databases">
        <title>Novel species isolated from glacier.</title>
        <authorList>
            <person name="Liu Q."/>
            <person name="Xin Y.-H."/>
        </authorList>
    </citation>
    <scope>NUCLEOTIDE SEQUENCE [LARGE SCALE GENOMIC DNA]</scope>
    <source>
        <strain evidence="5 6">GT1R17</strain>
    </source>
</reference>
<keyword evidence="3" id="KW-0812">Transmembrane</keyword>
<keyword evidence="3" id="KW-1133">Transmembrane helix</keyword>
<dbReference type="Proteomes" id="UP000244248">
    <property type="component" value="Unassembled WGS sequence"/>
</dbReference>
<dbReference type="PANTHER" id="PTHR47752">
    <property type="entry name" value="HTH-TYPE TRANSCRIPTIONAL REPRESSOR FABR"/>
    <property type="match status" value="1"/>
</dbReference>
<name>A0A2T5MIL9_9GAMM</name>
<organism evidence="5 6">
    <name type="scientific">Stenotrophobium rhamnosiphilum</name>
    <dbReference type="NCBI Taxonomy" id="2029166"/>
    <lineage>
        <taxon>Bacteria</taxon>
        <taxon>Pseudomonadati</taxon>
        <taxon>Pseudomonadota</taxon>
        <taxon>Gammaproteobacteria</taxon>
        <taxon>Nevskiales</taxon>
        <taxon>Nevskiaceae</taxon>
        <taxon>Stenotrophobium</taxon>
    </lineage>
</organism>
<feature type="domain" description="HTH tetR-type" evidence="4">
    <location>
        <begin position="16"/>
        <end position="77"/>
    </location>
</feature>
<feature type="transmembrane region" description="Helical" evidence="3">
    <location>
        <begin position="195"/>
        <end position="216"/>
    </location>
</feature>
<comment type="caution">
    <text evidence="5">The sequence shown here is derived from an EMBL/GenBank/DDBJ whole genome shotgun (WGS) entry which is preliminary data.</text>
</comment>
<evidence type="ECO:0000313" key="5">
    <source>
        <dbReference type="EMBL" id="PTU32433.1"/>
    </source>
</evidence>
<protein>
    <submittedName>
        <fullName evidence="5">TetR family transcriptional regulator</fullName>
    </submittedName>
</protein>
<dbReference type="Gene3D" id="1.10.357.10">
    <property type="entry name" value="Tetracycline Repressor, domain 2"/>
    <property type="match status" value="1"/>
</dbReference>
<proteinExistence type="predicted"/>
<dbReference type="InterPro" id="IPR001647">
    <property type="entry name" value="HTH_TetR"/>
</dbReference>
<keyword evidence="3" id="KW-0472">Membrane</keyword>
<dbReference type="EMBL" id="QANS01000002">
    <property type="protein sequence ID" value="PTU32433.1"/>
    <property type="molecule type" value="Genomic_DNA"/>
</dbReference>
<feature type="DNA-binding region" description="H-T-H motif" evidence="2">
    <location>
        <begin position="40"/>
        <end position="59"/>
    </location>
</feature>
<gene>
    <name evidence="5" type="ORF">CJD38_07225</name>
</gene>
<evidence type="ECO:0000259" key="4">
    <source>
        <dbReference type="PROSITE" id="PS50977"/>
    </source>
</evidence>
<evidence type="ECO:0000256" key="3">
    <source>
        <dbReference type="SAM" id="Phobius"/>
    </source>
</evidence>
<evidence type="ECO:0000256" key="1">
    <source>
        <dbReference type="ARBA" id="ARBA00023125"/>
    </source>
</evidence>
<sequence>MSKHKDIGPQDEAAGPTGREKLLSAALKLAAKSRNLSTIGVRELGREAGLNPNTFYRHFTDLDDLSMALIDQLGKELRVPLQALRRSIVSREENAVRTVELVFDFAKDHPDVFIVGVRELYGASPRVREALRRTIGEVAGDLAEDMRVMQITPGLDDKTARELAEVVAVQTFHSTLDYLEHPDQRSEILRRVVQFINALFVGAMAIQAGLPLATMVSTQKLKKPD</sequence>
<dbReference type="PROSITE" id="PS50977">
    <property type="entry name" value="HTH_TETR_2"/>
    <property type="match status" value="1"/>
</dbReference>
<evidence type="ECO:0000313" key="6">
    <source>
        <dbReference type="Proteomes" id="UP000244248"/>
    </source>
</evidence>
<dbReference type="PANTHER" id="PTHR47752:SF1">
    <property type="entry name" value="HTH-TYPE TRANSCRIPTIONAL REPRESSOR FABR"/>
    <property type="match status" value="1"/>
</dbReference>
<accession>A0A2T5MIL9</accession>
<keyword evidence="1 2" id="KW-0238">DNA-binding</keyword>